<dbReference type="EMBL" id="FNTH01000001">
    <property type="protein sequence ID" value="SED98899.1"/>
    <property type="molecule type" value="Genomic_DNA"/>
</dbReference>
<proteinExistence type="predicted"/>
<sequence>MTLTSTRRLACLALAIWLGAAAGANAQGAPPPAYAVKPSDVVVPEGETLGEFRRMIQPFKNWTLICDESLKSKRRVCNITQSIVNAQGAVAFNWSLIATADGKPLMAMRIPAAAGVGAQIELAMGDSPDRIVAQTDRCDASFCFATIAIGNVLRRHIRAATPCLVSYPLPQGGPVVLAAPLDGLSGVLAKLK</sequence>
<evidence type="ECO:0000313" key="2">
    <source>
        <dbReference type="EMBL" id="SED98899.1"/>
    </source>
</evidence>
<dbReference type="Gene3D" id="2.60.40.1880">
    <property type="entry name" value="Invasion associated locus B (IalB) protein"/>
    <property type="match status" value="1"/>
</dbReference>
<accession>A0A1H5F692</accession>
<name>A0A1H5F692_9BRAD</name>
<reference evidence="2 3" key="1">
    <citation type="submission" date="2016-10" db="EMBL/GenBank/DDBJ databases">
        <authorList>
            <person name="de Groot N.N."/>
        </authorList>
    </citation>
    <scope>NUCLEOTIDE SEQUENCE [LARGE SCALE GENOMIC DNA]</scope>
    <source>
        <strain evidence="2 3">MT12</strain>
    </source>
</reference>
<feature type="chain" id="PRO_5011547655" evidence="1">
    <location>
        <begin position="27"/>
        <end position="192"/>
    </location>
</feature>
<dbReference type="RefSeq" id="WP_143046827.1">
    <property type="nucleotide sequence ID" value="NZ_FNTH01000001.1"/>
</dbReference>
<dbReference type="InterPro" id="IPR010642">
    <property type="entry name" value="Invasion_prot_B"/>
</dbReference>
<feature type="signal peptide" evidence="1">
    <location>
        <begin position="1"/>
        <end position="26"/>
    </location>
</feature>
<dbReference type="AlphaFoldDB" id="A0A1H5F692"/>
<keyword evidence="1" id="KW-0732">Signal</keyword>
<protein>
    <submittedName>
        <fullName evidence="2">Invasion protein IalB, involved in pathogenesis</fullName>
    </submittedName>
</protein>
<evidence type="ECO:0000313" key="3">
    <source>
        <dbReference type="Proteomes" id="UP000198992"/>
    </source>
</evidence>
<dbReference type="OrthoDB" id="7375326at2"/>
<evidence type="ECO:0000256" key="1">
    <source>
        <dbReference type="SAM" id="SignalP"/>
    </source>
</evidence>
<dbReference type="Pfam" id="PF06776">
    <property type="entry name" value="IalB"/>
    <property type="match status" value="1"/>
</dbReference>
<gene>
    <name evidence="2" type="ORF">SAMN05444164_6528</name>
</gene>
<dbReference type="Proteomes" id="UP000198992">
    <property type="component" value="Unassembled WGS sequence"/>
</dbReference>
<dbReference type="InterPro" id="IPR038696">
    <property type="entry name" value="IalB_sf"/>
</dbReference>
<organism evidence="2 3">
    <name type="scientific">Bradyrhizobium erythrophlei</name>
    <dbReference type="NCBI Taxonomy" id="1437360"/>
    <lineage>
        <taxon>Bacteria</taxon>
        <taxon>Pseudomonadati</taxon>
        <taxon>Pseudomonadota</taxon>
        <taxon>Alphaproteobacteria</taxon>
        <taxon>Hyphomicrobiales</taxon>
        <taxon>Nitrobacteraceae</taxon>
        <taxon>Bradyrhizobium</taxon>
    </lineage>
</organism>